<comment type="caution">
    <text evidence="1">The sequence shown here is derived from an EMBL/GenBank/DDBJ whole genome shotgun (WGS) entry which is preliminary data.</text>
</comment>
<proteinExistence type="predicted"/>
<protein>
    <submittedName>
        <fullName evidence="1">Helix-turn-helix domain containing protein</fullName>
    </submittedName>
</protein>
<organism evidence="1 2">
    <name type="scientific">Thermoflavimicrobium daqui</name>
    <dbReference type="NCBI Taxonomy" id="2137476"/>
    <lineage>
        <taxon>Bacteria</taxon>
        <taxon>Bacillati</taxon>
        <taxon>Bacillota</taxon>
        <taxon>Bacilli</taxon>
        <taxon>Bacillales</taxon>
        <taxon>Thermoactinomycetaceae</taxon>
        <taxon>Thermoflavimicrobium</taxon>
    </lineage>
</organism>
<accession>A0A364K0P8</accession>
<reference evidence="1 2" key="1">
    <citation type="submission" date="2018-06" db="EMBL/GenBank/DDBJ databases">
        <title>Thermoflavimicrobium daqus sp. nov., a thermophilic microbe isolated from Moutai-flavour Daqu.</title>
        <authorList>
            <person name="Wang X."/>
            <person name="Zhou H."/>
        </authorList>
    </citation>
    <scope>NUCLEOTIDE SEQUENCE [LARGE SCALE GENOMIC DNA]</scope>
    <source>
        <strain evidence="1 2">FBKL4.011</strain>
    </source>
</reference>
<sequence>MSGFGNARMADGRKIKYQRQNIYTALEDLNFHWDEKEVLQFDQMWQKGVNLWDISRFFNRHIDEVAILAIDRARSGAIQPRQGGAFGQKRWRYKG</sequence>
<dbReference type="OrthoDB" id="2455520at2"/>
<evidence type="ECO:0000313" key="2">
    <source>
        <dbReference type="Proteomes" id="UP000251213"/>
    </source>
</evidence>
<dbReference type="RefSeq" id="WP_113660445.1">
    <property type="nucleotide sequence ID" value="NZ_KZ845686.1"/>
</dbReference>
<keyword evidence="2" id="KW-1185">Reference proteome</keyword>
<evidence type="ECO:0000313" key="1">
    <source>
        <dbReference type="EMBL" id="RAL20838.1"/>
    </source>
</evidence>
<gene>
    <name evidence="1" type="ORF">DL897_17730</name>
</gene>
<reference evidence="1 2" key="2">
    <citation type="submission" date="2018-06" db="EMBL/GenBank/DDBJ databases">
        <authorList>
            <person name="Zhirakovskaya E."/>
        </authorList>
    </citation>
    <scope>NUCLEOTIDE SEQUENCE [LARGE SCALE GENOMIC DNA]</scope>
    <source>
        <strain evidence="1 2">FBKL4.011</strain>
    </source>
</reference>
<name>A0A364K0P8_9BACL</name>
<dbReference type="EMBL" id="QJKK01000024">
    <property type="protein sequence ID" value="RAL20838.1"/>
    <property type="molecule type" value="Genomic_DNA"/>
</dbReference>
<dbReference type="Proteomes" id="UP000251213">
    <property type="component" value="Unassembled WGS sequence"/>
</dbReference>
<dbReference type="AlphaFoldDB" id="A0A364K0P8"/>